<comment type="caution">
    <text evidence="2">The sequence shown here is derived from an EMBL/GenBank/DDBJ whole genome shotgun (WGS) entry which is preliminary data.</text>
</comment>
<sequence>MVWQASPSSALFFISFVSGSFFALRLRLGKARFPAPDVSAPRVVLQWTRDAYPWSHPISNGSSLLRSIGCAASTVVRQKAKIEQKDRIGTSLPTLTVMGIAMGSCLLPTMVRIHIMPNRGNSLLPSYFTQMTGLWCVAFAKLRVGGLAACRSAGCKQLQQYRRVPI</sequence>
<accession>A0AAN6WWL6</accession>
<keyword evidence="1" id="KW-1133">Transmembrane helix</keyword>
<reference evidence="2" key="2">
    <citation type="submission" date="2023-05" db="EMBL/GenBank/DDBJ databases">
        <authorList>
            <consortium name="Lawrence Berkeley National Laboratory"/>
            <person name="Steindorff A."/>
            <person name="Hensen N."/>
            <person name="Bonometti L."/>
            <person name="Westerberg I."/>
            <person name="Brannstrom I.O."/>
            <person name="Guillou S."/>
            <person name="Cros-Aarteil S."/>
            <person name="Calhoun S."/>
            <person name="Haridas S."/>
            <person name="Kuo A."/>
            <person name="Mondo S."/>
            <person name="Pangilinan J."/>
            <person name="Riley R."/>
            <person name="Labutti K."/>
            <person name="Andreopoulos B."/>
            <person name="Lipzen A."/>
            <person name="Chen C."/>
            <person name="Yanf M."/>
            <person name="Daum C."/>
            <person name="Ng V."/>
            <person name="Clum A."/>
            <person name="Ohm R."/>
            <person name="Martin F."/>
            <person name="Silar P."/>
            <person name="Natvig D."/>
            <person name="Lalanne C."/>
            <person name="Gautier V."/>
            <person name="Ament-Velasquez S.L."/>
            <person name="Kruys A."/>
            <person name="Hutchinson M.I."/>
            <person name="Powell A.J."/>
            <person name="Barry K."/>
            <person name="Miller A.N."/>
            <person name="Grigoriev I.V."/>
            <person name="Debuchy R."/>
            <person name="Gladieux P."/>
            <person name="Thoren M.H."/>
            <person name="Johannesson H."/>
        </authorList>
    </citation>
    <scope>NUCLEOTIDE SEQUENCE</scope>
    <source>
        <strain evidence="2">PSN309</strain>
    </source>
</reference>
<evidence type="ECO:0000313" key="3">
    <source>
        <dbReference type="Proteomes" id="UP001302126"/>
    </source>
</evidence>
<evidence type="ECO:0000313" key="2">
    <source>
        <dbReference type="EMBL" id="KAK4188998.1"/>
    </source>
</evidence>
<dbReference type="AlphaFoldDB" id="A0AAN6WWL6"/>
<proteinExistence type="predicted"/>
<keyword evidence="1" id="KW-0812">Transmembrane</keyword>
<name>A0AAN6WWL6_9PEZI</name>
<feature type="transmembrane region" description="Helical" evidence="1">
    <location>
        <begin position="6"/>
        <end position="24"/>
    </location>
</feature>
<keyword evidence="1" id="KW-0472">Membrane</keyword>
<reference evidence="2" key="1">
    <citation type="journal article" date="2023" name="Mol. Phylogenet. Evol.">
        <title>Genome-scale phylogeny and comparative genomics of the fungal order Sordariales.</title>
        <authorList>
            <person name="Hensen N."/>
            <person name="Bonometti L."/>
            <person name="Westerberg I."/>
            <person name="Brannstrom I.O."/>
            <person name="Guillou S."/>
            <person name="Cros-Aarteil S."/>
            <person name="Calhoun S."/>
            <person name="Haridas S."/>
            <person name="Kuo A."/>
            <person name="Mondo S."/>
            <person name="Pangilinan J."/>
            <person name="Riley R."/>
            <person name="LaButti K."/>
            <person name="Andreopoulos B."/>
            <person name="Lipzen A."/>
            <person name="Chen C."/>
            <person name="Yan M."/>
            <person name="Daum C."/>
            <person name="Ng V."/>
            <person name="Clum A."/>
            <person name="Steindorff A."/>
            <person name="Ohm R.A."/>
            <person name="Martin F."/>
            <person name="Silar P."/>
            <person name="Natvig D.O."/>
            <person name="Lalanne C."/>
            <person name="Gautier V."/>
            <person name="Ament-Velasquez S.L."/>
            <person name="Kruys A."/>
            <person name="Hutchinson M.I."/>
            <person name="Powell A.J."/>
            <person name="Barry K."/>
            <person name="Miller A.N."/>
            <person name="Grigoriev I.V."/>
            <person name="Debuchy R."/>
            <person name="Gladieux P."/>
            <person name="Hiltunen Thoren M."/>
            <person name="Johannesson H."/>
        </authorList>
    </citation>
    <scope>NUCLEOTIDE SEQUENCE</scope>
    <source>
        <strain evidence="2">PSN309</strain>
    </source>
</reference>
<keyword evidence="3" id="KW-1185">Reference proteome</keyword>
<dbReference type="Proteomes" id="UP001302126">
    <property type="component" value="Unassembled WGS sequence"/>
</dbReference>
<feature type="transmembrane region" description="Helical" evidence="1">
    <location>
        <begin position="95"/>
        <end position="115"/>
    </location>
</feature>
<evidence type="ECO:0000256" key="1">
    <source>
        <dbReference type="SAM" id="Phobius"/>
    </source>
</evidence>
<dbReference type="EMBL" id="MU864381">
    <property type="protein sequence ID" value="KAK4188998.1"/>
    <property type="molecule type" value="Genomic_DNA"/>
</dbReference>
<protein>
    <submittedName>
        <fullName evidence="2">Uncharacterized protein</fullName>
    </submittedName>
</protein>
<organism evidence="2 3">
    <name type="scientific">Podospora australis</name>
    <dbReference type="NCBI Taxonomy" id="1536484"/>
    <lineage>
        <taxon>Eukaryota</taxon>
        <taxon>Fungi</taxon>
        <taxon>Dikarya</taxon>
        <taxon>Ascomycota</taxon>
        <taxon>Pezizomycotina</taxon>
        <taxon>Sordariomycetes</taxon>
        <taxon>Sordariomycetidae</taxon>
        <taxon>Sordariales</taxon>
        <taxon>Podosporaceae</taxon>
        <taxon>Podospora</taxon>
    </lineage>
</organism>
<gene>
    <name evidence="2" type="ORF">QBC35DRAFT_178154</name>
</gene>
<feature type="transmembrane region" description="Helical" evidence="1">
    <location>
        <begin position="127"/>
        <end position="150"/>
    </location>
</feature>